<gene>
    <name evidence="7" type="ORF">IC602_07210</name>
</gene>
<comment type="subcellular location">
    <subcellularLocation>
        <location evidence="1">Endomembrane system</location>
        <topology evidence="1">Multi-pass membrane protein</topology>
    </subcellularLocation>
</comment>
<dbReference type="InterPro" id="IPR010652">
    <property type="entry name" value="DUF1232"/>
</dbReference>
<evidence type="ECO:0000256" key="3">
    <source>
        <dbReference type="ARBA" id="ARBA00022989"/>
    </source>
</evidence>
<evidence type="ECO:0000256" key="2">
    <source>
        <dbReference type="ARBA" id="ARBA00022692"/>
    </source>
</evidence>
<feature type="domain" description="DUF1232" evidence="6">
    <location>
        <begin position="37"/>
        <end position="70"/>
    </location>
</feature>
<feature type="transmembrane region" description="Helical" evidence="5">
    <location>
        <begin position="32"/>
        <end position="50"/>
    </location>
</feature>
<keyword evidence="4 5" id="KW-0472">Membrane</keyword>
<name>A0ABR7VKF8_VIRHA</name>
<evidence type="ECO:0000256" key="4">
    <source>
        <dbReference type="ARBA" id="ARBA00023136"/>
    </source>
</evidence>
<keyword evidence="8" id="KW-1185">Reference proteome</keyword>
<protein>
    <submittedName>
        <fullName evidence="7">DUF1232 domain-containing protein</fullName>
    </submittedName>
</protein>
<proteinExistence type="predicted"/>
<evidence type="ECO:0000259" key="6">
    <source>
        <dbReference type="Pfam" id="PF06803"/>
    </source>
</evidence>
<evidence type="ECO:0000256" key="5">
    <source>
        <dbReference type="SAM" id="Phobius"/>
    </source>
</evidence>
<dbReference type="Pfam" id="PF06803">
    <property type="entry name" value="DUF1232"/>
    <property type="match status" value="1"/>
</dbReference>
<accession>A0ABR7VKF8</accession>
<keyword evidence="3 5" id="KW-1133">Transmembrane helix</keyword>
<reference evidence="7 8" key="1">
    <citation type="submission" date="2020-09" db="EMBL/GenBank/DDBJ databases">
        <title>Draft Genome Sequences of Oil-Oxidizing Bacteria Halomonas titanicae, Marinobacter lutaoensis, and Virgibacillus halodenitrificans Isolated from Highly Saline Environments.</title>
        <authorList>
            <person name="Grouzdev D.S."/>
            <person name="Sokolova D.S."/>
            <person name="Semenova E.M."/>
            <person name="Borzenkov I.A."/>
            <person name="Bidzhieva S.K."/>
            <person name="Poltaraus A.B."/>
            <person name="Nazina T.N."/>
        </authorList>
    </citation>
    <scope>NUCLEOTIDE SEQUENCE [LARGE SCALE GENOMIC DNA]</scope>
    <source>
        <strain evidence="7 8">VKM B-3472D</strain>
    </source>
</reference>
<comment type="caution">
    <text evidence="7">The sequence shown here is derived from an EMBL/GenBank/DDBJ whole genome shotgun (WGS) entry which is preliminary data.</text>
</comment>
<keyword evidence="2 5" id="KW-0812">Transmembrane</keyword>
<organism evidence="7 8">
    <name type="scientific">Virgibacillus halodenitrificans</name>
    <name type="common">Bacillus halodenitrificans</name>
    <dbReference type="NCBI Taxonomy" id="1482"/>
    <lineage>
        <taxon>Bacteria</taxon>
        <taxon>Bacillati</taxon>
        <taxon>Bacillota</taxon>
        <taxon>Bacilli</taxon>
        <taxon>Bacillales</taxon>
        <taxon>Bacillaceae</taxon>
        <taxon>Virgibacillus</taxon>
    </lineage>
</organism>
<dbReference type="EMBL" id="JACWEZ010000003">
    <property type="protein sequence ID" value="MBD1222391.1"/>
    <property type="molecule type" value="Genomic_DNA"/>
</dbReference>
<dbReference type="Proteomes" id="UP000621631">
    <property type="component" value="Unassembled WGS sequence"/>
</dbReference>
<evidence type="ECO:0000313" key="7">
    <source>
        <dbReference type="EMBL" id="MBD1222391.1"/>
    </source>
</evidence>
<sequence length="99" mass="11766">MRKFIGRITFIFKFWKFIPFLVDFYKSREVPLYQKVVGVLAVLTYFIFPFDLIPDFLLLFGLIDDVVITSFVFERLVKIAPEALKEKYELTSTSNLRKD</sequence>
<evidence type="ECO:0000256" key="1">
    <source>
        <dbReference type="ARBA" id="ARBA00004127"/>
    </source>
</evidence>
<evidence type="ECO:0000313" key="8">
    <source>
        <dbReference type="Proteomes" id="UP000621631"/>
    </source>
</evidence>